<protein>
    <submittedName>
        <fullName evidence="2">Uncharacterized protein</fullName>
    </submittedName>
</protein>
<feature type="compositionally biased region" description="Pro residues" evidence="1">
    <location>
        <begin position="81"/>
        <end position="90"/>
    </location>
</feature>
<dbReference type="HOGENOM" id="CLU_2167569_0_0_11"/>
<feature type="compositionally biased region" description="Basic and acidic residues" evidence="1">
    <location>
        <begin position="16"/>
        <end position="29"/>
    </location>
</feature>
<gene>
    <name evidence="2" type="ordered locus">Krad_2815</name>
</gene>
<evidence type="ECO:0000313" key="3">
    <source>
        <dbReference type="Proteomes" id="UP000001116"/>
    </source>
</evidence>
<evidence type="ECO:0000256" key="1">
    <source>
        <dbReference type="SAM" id="MobiDB-lite"/>
    </source>
</evidence>
<feature type="compositionally biased region" description="Polar residues" evidence="1">
    <location>
        <begin position="58"/>
        <end position="70"/>
    </location>
</feature>
<reference evidence="3" key="1">
    <citation type="journal article" date="2008" name="PLoS ONE">
        <title>Survival in nuclear waste, extreme resistance, and potential applications gleaned from the genome sequence of Kineococcus radiotolerans SRS30216.</title>
        <authorList>
            <person name="Bagwell C.E."/>
            <person name="Bhat S."/>
            <person name="Hawkins G.M."/>
            <person name="Smith B.W."/>
            <person name="Biswas T."/>
            <person name="Hoover T.R."/>
            <person name="Saunders E."/>
            <person name="Han C.S."/>
            <person name="Tsodikov O.V."/>
            <person name="Shimkets L.J."/>
        </authorList>
    </citation>
    <scope>NUCLEOTIDE SEQUENCE [LARGE SCALE GENOMIC DNA]</scope>
    <source>
        <strain evidence="3">ATCC BAA-149 / DSM 14245 / SRS30216</strain>
    </source>
</reference>
<sequence length="110" mass="11705">MVGWWVCTDGRSPAPRADRGSPRLPETHPAHPGGRTPGGERSSWGQRVLAGGHDVAATSRSWQAPVTRTGTGDHAHRRGPRGPPVTPTPRPTSLSASRLLGRRSPPRSRG</sequence>
<dbReference type="EMBL" id="CP000750">
    <property type="protein sequence ID" value="ABS04285.1"/>
    <property type="molecule type" value="Genomic_DNA"/>
</dbReference>
<dbReference type="KEGG" id="kra:Krad_2815"/>
<evidence type="ECO:0000313" key="2">
    <source>
        <dbReference type="EMBL" id="ABS04285.1"/>
    </source>
</evidence>
<feature type="compositionally biased region" description="Basic residues" evidence="1">
    <location>
        <begin position="100"/>
        <end position="110"/>
    </location>
</feature>
<name>A6WBU6_KINRD</name>
<feature type="region of interest" description="Disordered" evidence="1">
    <location>
        <begin position="1"/>
        <end position="110"/>
    </location>
</feature>
<proteinExistence type="predicted"/>
<accession>A6WBU6</accession>
<dbReference type="AlphaFoldDB" id="A6WBU6"/>
<organism evidence="2 3">
    <name type="scientific">Kineococcus radiotolerans (strain ATCC BAA-149 / DSM 14245 / SRS30216)</name>
    <dbReference type="NCBI Taxonomy" id="266940"/>
    <lineage>
        <taxon>Bacteria</taxon>
        <taxon>Bacillati</taxon>
        <taxon>Actinomycetota</taxon>
        <taxon>Actinomycetes</taxon>
        <taxon>Kineosporiales</taxon>
        <taxon>Kineosporiaceae</taxon>
        <taxon>Kineococcus</taxon>
    </lineage>
</organism>
<dbReference type="Proteomes" id="UP000001116">
    <property type="component" value="Chromosome"/>
</dbReference>
<keyword evidence="3" id="KW-1185">Reference proteome</keyword>